<dbReference type="PANTHER" id="PTHR33359:SF1">
    <property type="entry name" value="MOLYBDOPTERIN SYNTHASE SULFUR CARRIER SUBUNIT"/>
    <property type="match status" value="1"/>
</dbReference>
<evidence type="ECO:0000313" key="4">
    <source>
        <dbReference type="EMBL" id="GJM62676.1"/>
    </source>
</evidence>
<dbReference type="Proteomes" id="UP001310022">
    <property type="component" value="Unassembled WGS sequence"/>
</dbReference>
<organism evidence="4 5">
    <name type="scientific">Persicobacter diffluens</name>
    <dbReference type="NCBI Taxonomy" id="981"/>
    <lineage>
        <taxon>Bacteria</taxon>
        <taxon>Pseudomonadati</taxon>
        <taxon>Bacteroidota</taxon>
        <taxon>Cytophagia</taxon>
        <taxon>Cytophagales</taxon>
        <taxon>Persicobacteraceae</taxon>
        <taxon>Persicobacter</taxon>
    </lineage>
</organism>
<dbReference type="Pfam" id="PF02597">
    <property type="entry name" value="ThiS"/>
    <property type="match status" value="1"/>
</dbReference>
<name>A0AAN4VZ14_9BACT</name>
<evidence type="ECO:0000313" key="5">
    <source>
        <dbReference type="Proteomes" id="UP001310022"/>
    </source>
</evidence>
<dbReference type="SUPFAM" id="SSF54285">
    <property type="entry name" value="MoaD/ThiS"/>
    <property type="match status" value="1"/>
</dbReference>
<dbReference type="EMBL" id="BQKE01000002">
    <property type="protein sequence ID" value="GJM62676.1"/>
    <property type="molecule type" value="Genomic_DNA"/>
</dbReference>
<evidence type="ECO:0000256" key="1">
    <source>
        <dbReference type="ARBA" id="ARBA00022741"/>
    </source>
</evidence>
<dbReference type="RefSeq" id="WP_338237922.1">
    <property type="nucleotide sequence ID" value="NZ_BQKE01000002.1"/>
</dbReference>
<dbReference type="GO" id="GO:0000166">
    <property type="term" value="F:nucleotide binding"/>
    <property type="evidence" value="ECO:0007669"/>
    <property type="project" value="UniProtKB-KW"/>
</dbReference>
<protein>
    <recommendedName>
        <fullName evidence="3">Molybdopterin synthase sulfur carrier subunit</fullName>
    </recommendedName>
</protein>
<accession>A0AAN4VZ14</accession>
<evidence type="ECO:0000256" key="3">
    <source>
        <dbReference type="ARBA" id="ARBA00024247"/>
    </source>
</evidence>
<comment type="caution">
    <text evidence="4">The sequence shown here is derived from an EMBL/GenBank/DDBJ whole genome shotgun (WGS) entry which is preliminary data.</text>
</comment>
<proteinExistence type="inferred from homology"/>
<dbReference type="AlphaFoldDB" id="A0AAN4VZ14"/>
<comment type="similarity">
    <text evidence="2">Belongs to the MoaD family.</text>
</comment>
<sequence>MKSFKILTFGITREITGQSPLIFESDAANVSELKSALMQQFPALKDLKSLAISVNQQYAEDFDKLETKDEIALIPPVAGG</sequence>
<dbReference type="InterPro" id="IPR012675">
    <property type="entry name" value="Beta-grasp_dom_sf"/>
</dbReference>
<dbReference type="InterPro" id="IPR016155">
    <property type="entry name" value="Mopterin_synth/thiamin_S_b"/>
</dbReference>
<evidence type="ECO:0000256" key="2">
    <source>
        <dbReference type="ARBA" id="ARBA00024200"/>
    </source>
</evidence>
<keyword evidence="5" id="KW-1185">Reference proteome</keyword>
<dbReference type="GO" id="GO:1990133">
    <property type="term" value="C:molybdopterin adenylyltransferase complex"/>
    <property type="evidence" value="ECO:0007669"/>
    <property type="project" value="TreeGrafter"/>
</dbReference>
<dbReference type="GO" id="GO:0006777">
    <property type="term" value="P:Mo-molybdopterin cofactor biosynthetic process"/>
    <property type="evidence" value="ECO:0007669"/>
    <property type="project" value="InterPro"/>
</dbReference>
<dbReference type="Gene3D" id="3.10.20.30">
    <property type="match status" value="1"/>
</dbReference>
<keyword evidence="1" id="KW-0547">Nucleotide-binding</keyword>
<dbReference type="InterPro" id="IPR003749">
    <property type="entry name" value="ThiS/MoaD-like"/>
</dbReference>
<dbReference type="CDD" id="cd00754">
    <property type="entry name" value="Ubl_MoaD"/>
    <property type="match status" value="1"/>
</dbReference>
<reference evidence="4 5" key="1">
    <citation type="submission" date="2021-12" db="EMBL/GenBank/DDBJ databases">
        <title>Genome sequencing of bacteria with rrn-lacking chromosome and rrn-plasmid.</title>
        <authorList>
            <person name="Anda M."/>
            <person name="Iwasaki W."/>
        </authorList>
    </citation>
    <scope>NUCLEOTIDE SEQUENCE [LARGE SCALE GENOMIC DNA]</scope>
    <source>
        <strain evidence="4 5">NBRC 15940</strain>
    </source>
</reference>
<gene>
    <name evidence="4" type="primary">moaD</name>
    <name evidence="4" type="ORF">PEDI_32280</name>
</gene>
<dbReference type="PANTHER" id="PTHR33359">
    <property type="entry name" value="MOLYBDOPTERIN SYNTHASE SULFUR CARRIER SUBUNIT"/>
    <property type="match status" value="1"/>
</dbReference>
<dbReference type="InterPro" id="IPR044672">
    <property type="entry name" value="MOCS2A"/>
</dbReference>